<protein>
    <submittedName>
        <fullName evidence="2">Uncharacterized protein</fullName>
    </submittedName>
</protein>
<keyword evidence="1" id="KW-0732">Signal</keyword>
<evidence type="ECO:0000256" key="1">
    <source>
        <dbReference type="SAM" id="SignalP"/>
    </source>
</evidence>
<dbReference type="AlphaFoldDB" id="A0A0L8H7U0"/>
<gene>
    <name evidence="2" type="ORF">OCBIM_22020486mg</name>
</gene>
<evidence type="ECO:0000313" key="2">
    <source>
        <dbReference type="EMBL" id="KOF85358.1"/>
    </source>
</evidence>
<name>A0A0L8H7U0_OCTBM</name>
<feature type="signal peptide" evidence="1">
    <location>
        <begin position="1"/>
        <end position="17"/>
    </location>
</feature>
<reference evidence="2" key="1">
    <citation type="submission" date="2015-07" db="EMBL/GenBank/DDBJ databases">
        <title>MeaNS - Measles Nucleotide Surveillance Program.</title>
        <authorList>
            <person name="Tran T."/>
            <person name="Druce J."/>
        </authorList>
    </citation>
    <scope>NUCLEOTIDE SEQUENCE</scope>
    <source>
        <strain evidence="2">UCB-OBI-ISO-001</strain>
        <tissue evidence="2">Gonad</tissue>
    </source>
</reference>
<accession>A0A0L8H7U0</accession>
<proteinExistence type="predicted"/>
<feature type="chain" id="PRO_5005583599" evidence="1">
    <location>
        <begin position="18"/>
        <end position="52"/>
    </location>
</feature>
<organism evidence="2">
    <name type="scientific">Octopus bimaculoides</name>
    <name type="common">California two-spotted octopus</name>
    <dbReference type="NCBI Taxonomy" id="37653"/>
    <lineage>
        <taxon>Eukaryota</taxon>
        <taxon>Metazoa</taxon>
        <taxon>Spiralia</taxon>
        <taxon>Lophotrochozoa</taxon>
        <taxon>Mollusca</taxon>
        <taxon>Cephalopoda</taxon>
        <taxon>Coleoidea</taxon>
        <taxon>Octopodiformes</taxon>
        <taxon>Octopoda</taxon>
        <taxon>Incirrata</taxon>
        <taxon>Octopodidae</taxon>
        <taxon>Octopus</taxon>
    </lineage>
</organism>
<dbReference type="EMBL" id="KQ418919">
    <property type="protein sequence ID" value="KOF85358.1"/>
    <property type="molecule type" value="Genomic_DNA"/>
</dbReference>
<sequence length="52" mass="5653">MVFVLIQTSSRLLLCLSQIPSGSKYGLVPCFPVIFSSPFASLESSTCLWKVA</sequence>